<evidence type="ECO:0008006" key="4">
    <source>
        <dbReference type="Google" id="ProtNLM"/>
    </source>
</evidence>
<reference evidence="2" key="1">
    <citation type="submission" date="2018-12" db="EMBL/GenBank/DDBJ databases">
        <authorList>
            <person name="Will S."/>
            <person name="Neumann-Schaal M."/>
            <person name="Henke P."/>
        </authorList>
    </citation>
    <scope>NUCLEOTIDE SEQUENCE</scope>
    <source>
        <strain evidence="2">PCC 7102</strain>
    </source>
</reference>
<organism evidence="2 3">
    <name type="scientific">Dulcicalothrix desertica PCC 7102</name>
    <dbReference type="NCBI Taxonomy" id="232991"/>
    <lineage>
        <taxon>Bacteria</taxon>
        <taxon>Bacillati</taxon>
        <taxon>Cyanobacteriota</taxon>
        <taxon>Cyanophyceae</taxon>
        <taxon>Nostocales</taxon>
        <taxon>Calotrichaceae</taxon>
        <taxon>Dulcicalothrix</taxon>
    </lineage>
</organism>
<feature type="region of interest" description="Disordered" evidence="1">
    <location>
        <begin position="114"/>
        <end position="133"/>
    </location>
</feature>
<comment type="caution">
    <text evidence="2">The sequence shown here is derived from an EMBL/GenBank/DDBJ whole genome shotgun (WGS) entry which is preliminary data.</text>
</comment>
<evidence type="ECO:0000256" key="1">
    <source>
        <dbReference type="SAM" id="MobiDB-lite"/>
    </source>
</evidence>
<dbReference type="OrthoDB" id="517793at2"/>
<reference evidence="2" key="2">
    <citation type="journal article" date="2019" name="Genome Biol. Evol.">
        <title>Day and night: Metabolic profiles and evolutionary relationships of six axenic non-marine cyanobacteria.</title>
        <authorList>
            <person name="Will S.E."/>
            <person name="Henke P."/>
            <person name="Boedeker C."/>
            <person name="Huang S."/>
            <person name="Brinkmann H."/>
            <person name="Rohde M."/>
            <person name="Jarek M."/>
            <person name="Friedl T."/>
            <person name="Seufert S."/>
            <person name="Schumacher M."/>
            <person name="Overmann J."/>
            <person name="Neumann-Schaal M."/>
            <person name="Petersen J."/>
        </authorList>
    </citation>
    <scope>NUCLEOTIDE SEQUENCE [LARGE SCALE GENOMIC DNA]</scope>
    <source>
        <strain evidence="2">PCC 7102</strain>
    </source>
</reference>
<protein>
    <recommendedName>
        <fullName evidence="4">HMA domain-containing protein</fullName>
    </recommendedName>
</protein>
<sequence length="133" mass="15004">MDYQIVHAIEGRIRIRIPLLAEETNYNDKLQSLVQSINFVTDIRINPQAESIIVTYKYKKISCQAMLAQLEQAVVQLAPPVEPPPTPEKAPSPATETPQPHAYEVEQAFVYTGEPVNVDEDPWEDKTTTQQVS</sequence>
<proteinExistence type="predicted"/>
<evidence type="ECO:0000313" key="2">
    <source>
        <dbReference type="EMBL" id="RUT07334.1"/>
    </source>
</evidence>
<dbReference type="AlphaFoldDB" id="A0A3S1CRY9"/>
<dbReference type="RefSeq" id="WP_127081149.1">
    <property type="nucleotide sequence ID" value="NZ_RSCL01000005.1"/>
</dbReference>
<dbReference type="Proteomes" id="UP000271624">
    <property type="component" value="Unassembled WGS sequence"/>
</dbReference>
<accession>A0A3S1CRY9</accession>
<dbReference type="EMBL" id="RSCL01000005">
    <property type="protein sequence ID" value="RUT07334.1"/>
    <property type="molecule type" value="Genomic_DNA"/>
</dbReference>
<evidence type="ECO:0000313" key="3">
    <source>
        <dbReference type="Proteomes" id="UP000271624"/>
    </source>
</evidence>
<feature type="compositionally biased region" description="Pro residues" evidence="1">
    <location>
        <begin position="80"/>
        <end position="90"/>
    </location>
</feature>
<feature type="region of interest" description="Disordered" evidence="1">
    <location>
        <begin position="79"/>
        <end position="102"/>
    </location>
</feature>
<gene>
    <name evidence="2" type="ORF">DSM106972_025950</name>
</gene>
<name>A0A3S1CRY9_9CYAN</name>
<keyword evidence="3" id="KW-1185">Reference proteome</keyword>
<dbReference type="Pfam" id="PF19991">
    <property type="entry name" value="HMA_2"/>
    <property type="match status" value="1"/>
</dbReference>